<dbReference type="EMBL" id="JARJCM010000078">
    <property type="protein sequence ID" value="KAJ7031884.1"/>
    <property type="molecule type" value="Genomic_DNA"/>
</dbReference>
<feature type="non-terminal residue" evidence="1">
    <location>
        <position position="118"/>
    </location>
</feature>
<evidence type="ECO:0000313" key="2">
    <source>
        <dbReference type="Proteomes" id="UP001218188"/>
    </source>
</evidence>
<organism evidence="1 2">
    <name type="scientific">Mycena alexandri</name>
    <dbReference type="NCBI Taxonomy" id="1745969"/>
    <lineage>
        <taxon>Eukaryota</taxon>
        <taxon>Fungi</taxon>
        <taxon>Dikarya</taxon>
        <taxon>Basidiomycota</taxon>
        <taxon>Agaricomycotina</taxon>
        <taxon>Agaricomycetes</taxon>
        <taxon>Agaricomycetidae</taxon>
        <taxon>Agaricales</taxon>
        <taxon>Marasmiineae</taxon>
        <taxon>Mycenaceae</taxon>
        <taxon>Mycena</taxon>
    </lineage>
</organism>
<proteinExistence type="predicted"/>
<comment type="caution">
    <text evidence="1">The sequence shown here is derived from an EMBL/GenBank/DDBJ whole genome shotgun (WGS) entry which is preliminary data.</text>
</comment>
<feature type="non-terminal residue" evidence="1">
    <location>
        <position position="1"/>
    </location>
</feature>
<sequence>DWDGWPDGDFSALFSIDFVEQHDNLQVHWATRALGGRGGSSEAEVWQDGKLARRQCQGIIECENANCQVVTRPQSRPNGVAKQISAPCTCGSKLVHYSCSVRSTLHTFLGGVYYQNGG</sequence>
<dbReference type="AlphaFoldDB" id="A0AAD6X4I6"/>
<gene>
    <name evidence="1" type="ORF">C8F04DRAFT_887580</name>
</gene>
<reference evidence="1" key="1">
    <citation type="submission" date="2023-03" db="EMBL/GenBank/DDBJ databases">
        <title>Massive genome expansion in bonnet fungi (Mycena s.s.) driven by repeated elements and novel gene families across ecological guilds.</title>
        <authorList>
            <consortium name="Lawrence Berkeley National Laboratory"/>
            <person name="Harder C.B."/>
            <person name="Miyauchi S."/>
            <person name="Viragh M."/>
            <person name="Kuo A."/>
            <person name="Thoen E."/>
            <person name="Andreopoulos B."/>
            <person name="Lu D."/>
            <person name="Skrede I."/>
            <person name="Drula E."/>
            <person name="Henrissat B."/>
            <person name="Morin E."/>
            <person name="Kohler A."/>
            <person name="Barry K."/>
            <person name="LaButti K."/>
            <person name="Morin E."/>
            <person name="Salamov A."/>
            <person name="Lipzen A."/>
            <person name="Mereny Z."/>
            <person name="Hegedus B."/>
            <person name="Baldrian P."/>
            <person name="Stursova M."/>
            <person name="Weitz H."/>
            <person name="Taylor A."/>
            <person name="Grigoriev I.V."/>
            <person name="Nagy L.G."/>
            <person name="Martin F."/>
            <person name="Kauserud H."/>
        </authorList>
    </citation>
    <scope>NUCLEOTIDE SEQUENCE</scope>
    <source>
        <strain evidence="1">CBHHK200</strain>
    </source>
</reference>
<accession>A0AAD6X4I6</accession>
<evidence type="ECO:0000313" key="1">
    <source>
        <dbReference type="EMBL" id="KAJ7031884.1"/>
    </source>
</evidence>
<keyword evidence="2" id="KW-1185">Reference proteome</keyword>
<protein>
    <submittedName>
        <fullName evidence="1">Uncharacterized protein</fullName>
    </submittedName>
</protein>
<dbReference type="Proteomes" id="UP001218188">
    <property type="component" value="Unassembled WGS sequence"/>
</dbReference>
<name>A0AAD6X4I6_9AGAR</name>